<name>A0A7I8W5T8_9ANNE</name>
<organism evidence="2 3">
    <name type="scientific">Dimorphilus gyrociliatus</name>
    <dbReference type="NCBI Taxonomy" id="2664684"/>
    <lineage>
        <taxon>Eukaryota</taxon>
        <taxon>Metazoa</taxon>
        <taxon>Spiralia</taxon>
        <taxon>Lophotrochozoa</taxon>
        <taxon>Annelida</taxon>
        <taxon>Polychaeta</taxon>
        <taxon>Polychaeta incertae sedis</taxon>
        <taxon>Dinophilidae</taxon>
        <taxon>Dimorphilus</taxon>
    </lineage>
</organism>
<feature type="transmembrane region" description="Helical" evidence="1">
    <location>
        <begin position="20"/>
        <end position="36"/>
    </location>
</feature>
<evidence type="ECO:0000256" key="1">
    <source>
        <dbReference type="SAM" id="Phobius"/>
    </source>
</evidence>
<evidence type="ECO:0000313" key="2">
    <source>
        <dbReference type="EMBL" id="CAD5123917.1"/>
    </source>
</evidence>
<protein>
    <submittedName>
        <fullName evidence="2">DgyrCDS12225</fullName>
    </submittedName>
</protein>
<accession>A0A7I8W5T8</accession>
<dbReference type="PANTHER" id="PTHR33559:SF1">
    <property type="entry name" value="PROTEASOME ASSEMBLY CHAPERONE 4"/>
    <property type="match status" value="1"/>
</dbReference>
<dbReference type="OrthoDB" id="368507at2759"/>
<dbReference type="InterPro" id="IPR032157">
    <property type="entry name" value="PAC4"/>
</dbReference>
<keyword evidence="1" id="KW-0472">Membrane</keyword>
<gene>
    <name evidence="2" type="ORF">DGYR_LOCUS11545</name>
</gene>
<keyword evidence="1" id="KW-1133">Transmembrane helix</keyword>
<dbReference type="Proteomes" id="UP000549394">
    <property type="component" value="Unassembled WGS sequence"/>
</dbReference>
<proteinExistence type="predicted"/>
<dbReference type="AlphaFoldDB" id="A0A7I8W5T8"/>
<keyword evidence="1" id="KW-0812">Transmembrane</keyword>
<sequence>MTDNPNIREHKFSSKCGEELIHFYVAVFSGSTYIWVGRDCRLSALSLGLPITGESKSTQIFGESFEGSVQYMTERLSKKLNRQVLMSYTLSQEQAFGVEKILAEKIQNELELFT</sequence>
<comment type="caution">
    <text evidence="2">The sequence shown here is derived from an EMBL/GenBank/DDBJ whole genome shotgun (WGS) entry which is preliminary data.</text>
</comment>
<evidence type="ECO:0000313" key="3">
    <source>
        <dbReference type="Proteomes" id="UP000549394"/>
    </source>
</evidence>
<dbReference type="PANTHER" id="PTHR33559">
    <property type="entry name" value="PROTEASOME ASSEMBLY CHAPERONE 4"/>
    <property type="match status" value="1"/>
</dbReference>
<dbReference type="Pfam" id="PF16093">
    <property type="entry name" value="PAC4"/>
    <property type="match status" value="1"/>
</dbReference>
<dbReference type="GO" id="GO:0043248">
    <property type="term" value="P:proteasome assembly"/>
    <property type="evidence" value="ECO:0007669"/>
    <property type="project" value="InterPro"/>
</dbReference>
<reference evidence="2 3" key="1">
    <citation type="submission" date="2020-08" db="EMBL/GenBank/DDBJ databases">
        <authorList>
            <person name="Hejnol A."/>
        </authorList>
    </citation>
    <scope>NUCLEOTIDE SEQUENCE [LARGE SCALE GENOMIC DNA]</scope>
</reference>
<keyword evidence="3" id="KW-1185">Reference proteome</keyword>
<dbReference type="EMBL" id="CAJFCJ010000019">
    <property type="protein sequence ID" value="CAD5123917.1"/>
    <property type="molecule type" value="Genomic_DNA"/>
</dbReference>